<feature type="compositionally biased region" description="Polar residues" evidence="1">
    <location>
        <begin position="29"/>
        <end position="42"/>
    </location>
</feature>
<dbReference type="InterPro" id="IPR027886">
    <property type="entry name" value="SPMIP4"/>
</dbReference>
<dbReference type="Proteomes" id="UP000663836">
    <property type="component" value="Unassembled WGS sequence"/>
</dbReference>
<dbReference type="AlphaFoldDB" id="A0A813T0P9"/>
<dbReference type="PANTHER" id="PTHR31393">
    <property type="entry name" value="C5ORF31"/>
    <property type="match status" value="1"/>
</dbReference>
<dbReference type="GO" id="GO:0005813">
    <property type="term" value="C:centrosome"/>
    <property type="evidence" value="ECO:0007669"/>
    <property type="project" value="TreeGrafter"/>
</dbReference>
<evidence type="ECO:0000313" key="3">
    <source>
        <dbReference type="EMBL" id="CAF3812117.1"/>
    </source>
</evidence>
<dbReference type="EMBL" id="CAJOBD010001562">
    <property type="protein sequence ID" value="CAF3812117.1"/>
    <property type="molecule type" value="Genomic_DNA"/>
</dbReference>
<dbReference type="Proteomes" id="UP000663864">
    <property type="component" value="Unassembled WGS sequence"/>
</dbReference>
<sequence length="790" mass="91548">MTSLVLFKSDRSKKIDRTKSAIDWGTGKPRNQANKSRPSSVSGTFLYTGEPISQTYQNTDTTLSNVRINDELVPAPLHTTDITSHEIPLEFPSNHPFTSHISEKSIFPTASIDLNDRPSTCTDPYIVTHKIRGNPFRREVHYYGLQQERYRTAKWPDKHYMQLPRSLSNIESLPIYPWPRKMFAPNNKNSIQSSTTNTVKHKEKKSLEGTYQNYYSNEEGLSSHAINNTTTTTTTILSPNEQLKPHLNKTFELARPMEGTQAIYSNENHRQPNALERQQTPMYYAPMETIKIMSENEKLDDHMRNGTNYVNLPEHLYSTDQAPTWIPQQETLNDNQVKPCEIRFLHSIRPSTTGNQLARDHYASHQQMDAENRLQQLEVIRPTENINLFNVKLRTLQHSRHARPILPQYRDDYVNTLYDQMGTYVQERSGLYHTQNYEPNSLVQAIPELENDQGYKTTVNNEYDVNDVLNTGEQTQRRAKPILFQCRAIGDYQNMRNRLLNKLHAPNDAATVNTRTQEGNKQFVQRESIYGQAYNTKKFLQENALLPHARTDPTRLMSTTYNTNLEQVRSLNSYPIKTIQNQSVNNNNNNNQEKTNDILVSPVLRPSHYDELYKTKYINEHTDGYSRRSTARVYDSPFKNEQNTAMNNLCQQQTKSLEPYLSIPGQLPRSVKINLRLPGPEVVARFIEPKTDTHTTYQRSFKDISYHETIPQTQRSTKTNNQNLIRTSENRLKELKLLDLQDQWSKTQAQQQYHIEHPETVPYVGDCTIRAKKEILIADTIAKRGIMTVR</sequence>
<dbReference type="EMBL" id="CAJNOT010000053">
    <property type="protein sequence ID" value="CAF0805520.1"/>
    <property type="molecule type" value="Genomic_DNA"/>
</dbReference>
<proteinExistence type="predicted"/>
<comment type="caution">
    <text evidence="2">The sequence shown here is derived from an EMBL/GenBank/DDBJ whole genome shotgun (WGS) entry which is preliminary data.</text>
</comment>
<evidence type="ECO:0000313" key="4">
    <source>
        <dbReference type="Proteomes" id="UP000663864"/>
    </source>
</evidence>
<protein>
    <submittedName>
        <fullName evidence="2">Uncharacterized protein</fullName>
    </submittedName>
</protein>
<dbReference type="Pfam" id="PF15093">
    <property type="entry name" value="SPMIP4-like"/>
    <property type="match status" value="1"/>
</dbReference>
<evidence type="ECO:0000256" key="1">
    <source>
        <dbReference type="SAM" id="MobiDB-lite"/>
    </source>
</evidence>
<gene>
    <name evidence="3" type="ORF">JBS370_LOCUS15929</name>
    <name evidence="2" type="ORF">ZHD862_LOCUS2640</name>
</gene>
<dbReference type="PANTHER" id="PTHR31393:SF2">
    <property type="entry name" value="CHROMOSOME 7 OPEN READING FRAME 31"/>
    <property type="match status" value="1"/>
</dbReference>
<organism evidence="2 4">
    <name type="scientific">Rotaria sordida</name>
    <dbReference type="NCBI Taxonomy" id="392033"/>
    <lineage>
        <taxon>Eukaryota</taxon>
        <taxon>Metazoa</taxon>
        <taxon>Spiralia</taxon>
        <taxon>Gnathifera</taxon>
        <taxon>Rotifera</taxon>
        <taxon>Eurotatoria</taxon>
        <taxon>Bdelloidea</taxon>
        <taxon>Philodinida</taxon>
        <taxon>Philodinidae</taxon>
        <taxon>Rotaria</taxon>
    </lineage>
</organism>
<accession>A0A813T0P9</accession>
<name>A0A813T0P9_9BILA</name>
<reference evidence="2" key="1">
    <citation type="submission" date="2021-02" db="EMBL/GenBank/DDBJ databases">
        <authorList>
            <person name="Nowell W R."/>
        </authorList>
    </citation>
    <scope>NUCLEOTIDE SEQUENCE</scope>
</reference>
<evidence type="ECO:0000313" key="2">
    <source>
        <dbReference type="EMBL" id="CAF0805520.1"/>
    </source>
</evidence>
<feature type="region of interest" description="Disordered" evidence="1">
    <location>
        <begin position="22"/>
        <end position="42"/>
    </location>
</feature>